<evidence type="ECO:0000256" key="1">
    <source>
        <dbReference type="SAM" id="MobiDB-lite"/>
    </source>
</evidence>
<reference evidence="2 3" key="1">
    <citation type="submission" date="2016-03" db="EMBL/GenBank/DDBJ databases">
        <title>Comparative genomics of the ectomycorrhizal sister species Rhizopogon vinicolor and Rhizopogon vesiculosus (Basidiomycota: Boletales) reveals a divergence of the mating type B locus.</title>
        <authorList>
            <person name="Mujic A.B."/>
            <person name="Kuo A."/>
            <person name="Tritt A."/>
            <person name="Lipzen A."/>
            <person name="Chen C."/>
            <person name="Johnson J."/>
            <person name="Sharma A."/>
            <person name="Barry K."/>
            <person name="Grigoriev I.V."/>
            <person name="Spatafora J.W."/>
        </authorList>
    </citation>
    <scope>NUCLEOTIDE SEQUENCE [LARGE SCALE GENOMIC DNA]</scope>
    <source>
        <strain evidence="2 3">AM-OR11-056</strain>
    </source>
</reference>
<keyword evidence="3" id="KW-1185">Reference proteome</keyword>
<dbReference type="AlphaFoldDB" id="A0A1J8PLH0"/>
<evidence type="ECO:0000313" key="3">
    <source>
        <dbReference type="Proteomes" id="UP000183567"/>
    </source>
</evidence>
<evidence type="ECO:0000313" key="2">
    <source>
        <dbReference type="EMBL" id="OJA09375.1"/>
    </source>
</evidence>
<protein>
    <submittedName>
        <fullName evidence="2">Uncharacterized protein</fullName>
    </submittedName>
</protein>
<accession>A0A1J8PLH0</accession>
<dbReference type="EMBL" id="LVVM01005947">
    <property type="protein sequence ID" value="OJA09375.1"/>
    <property type="molecule type" value="Genomic_DNA"/>
</dbReference>
<proteinExistence type="predicted"/>
<feature type="compositionally biased region" description="Polar residues" evidence="1">
    <location>
        <begin position="11"/>
        <end position="20"/>
    </location>
</feature>
<dbReference type="OrthoDB" id="2690931at2759"/>
<gene>
    <name evidence="2" type="ORF">AZE42_09885</name>
</gene>
<name>A0A1J8PLH0_9AGAM</name>
<comment type="caution">
    <text evidence="2">The sequence shown here is derived from an EMBL/GenBank/DDBJ whole genome shotgun (WGS) entry which is preliminary data.</text>
</comment>
<organism evidence="2 3">
    <name type="scientific">Rhizopogon vesiculosus</name>
    <dbReference type="NCBI Taxonomy" id="180088"/>
    <lineage>
        <taxon>Eukaryota</taxon>
        <taxon>Fungi</taxon>
        <taxon>Dikarya</taxon>
        <taxon>Basidiomycota</taxon>
        <taxon>Agaricomycotina</taxon>
        <taxon>Agaricomycetes</taxon>
        <taxon>Agaricomycetidae</taxon>
        <taxon>Boletales</taxon>
        <taxon>Suillineae</taxon>
        <taxon>Rhizopogonaceae</taxon>
        <taxon>Rhizopogon</taxon>
    </lineage>
</organism>
<feature type="region of interest" description="Disordered" evidence="1">
    <location>
        <begin position="1"/>
        <end position="20"/>
    </location>
</feature>
<dbReference type="Proteomes" id="UP000183567">
    <property type="component" value="Unassembled WGS sequence"/>
</dbReference>
<sequence length="41" mass="4547">MSRPRADDYTDSLSPTPLMSCTKKQLSIENFAEEKTIPSAS</sequence>